<dbReference type="Gene3D" id="3.40.50.620">
    <property type="entry name" value="HUPs"/>
    <property type="match status" value="1"/>
</dbReference>
<dbReference type="Pfam" id="PF00733">
    <property type="entry name" value="Asn_synthase"/>
    <property type="match status" value="1"/>
</dbReference>
<dbReference type="EC" id="6.3.5.4" evidence="2"/>
<evidence type="ECO:0000256" key="3">
    <source>
        <dbReference type="ARBA" id="ARBA00048741"/>
    </source>
</evidence>
<evidence type="ECO:0000259" key="4">
    <source>
        <dbReference type="Pfam" id="PF00733"/>
    </source>
</evidence>
<evidence type="ECO:0000256" key="1">
    <source>
        <dbReference type="ARBA" id="ARBA00005187"/>
    </source>
</evidence>
<proteinExistence type="predicted"/>
<dbReference type="RefSeq" id="WP_044348881.1">
    <property type="nucleotide sequence ID" value="NZ_AZAC01000014.1"/>
</dbReference>
<evidence type="ECO:0000256" key="2">
    <source>
        <dbReference type="ARBA" id="ARBA00012737"/>
    </source>
</evidence>
<reference evidence="5 6" key="1">
    <citation type="submission" date="2013-11" db="EMBL/GenBank/DDBJ databases">
        <title>Metagenomic analysis of a methanogenic consortium involved in long chain n-alkane degradation.</title>
        <authorList>
            <person name="Davidova I.A."/>
            <person name="Callaghan A.V."/>
            <person name="Wawrik B."/>
            <person name="Pruitt S."/>
            <person name="Marks C."/>
            <person name="Duncan K.E."/>
            <person name="Suflita J.M."/>
        </authorList>
    </citation>
    <scope>NUCLEOTIDE SEQUENCE [LARGE SCALE GENOMIC DNA]</scope>
    <source>
        <strain evidence="5 6">SPR</strain>
    </source>
</reference>
<comment type="caution">
    <text evidence="5">The sequence shown here is derived from an EMBL/GenBank/DDBJ whole genome shotgun (WGS) entry which is preliminary data.</text>
</comment>
<dbReference type="GO" id="GO:0006529">
    <property type="term" value="P:asparagine biosynthetic process"/>
    <property type="evidence" value="ECO:0007669"/>
    <property type="project" value="InterPro"/>
</dbReference>
<keyword evidence="6" id="KW-1185">Reference proteome</keyword>
<dbReference type="InParanoid" id="A0A0D2GGD0"/>
<organism evidence="5 6">
    <name type="scientific">Dethiosulfatarculus sandiegensis</name>
    <dbReference type="NCBI Taxonomy" id="1429043"/>
    <lineage>
        <taxon>Bacteria</taxon>
        <taxon>Pseudomonadati</taxon>
        <taxon>Thermodesulfobacteriota</taxon>
        <taxon>Desulfarculia</taxon>
        <taxon>Desulfarculales</taxon>
        <taxon>Desulfarculaceae</taxon>
        <taxon>Dethiosulfatarculus</taxon>
    </lineage>
</organism>
<dbReference type="OrthoDB" id="4897717at2"/>
<dbReference type="EMBL" id="AZAC01000014">
    <property type="protein sequence ID" value="KIX13957.1"/>
    <property type="molecule type" value="Genomic_DNA"/>
</dbReference>
<feature type="domain" description="Asparagine synthetase" evidence="4">
    <location>
        <begin position="221"/>
        <end position="311"/>
    </location>
</feature>
<dbReference type="AlphaFoldDB" id="A0A0D2GGD0"/>
<dbReference type="PANTHER" id="PTHR43284:SF1">
    <property type="entry name" value="ASPARAGINE SYNTHETASE"/>
    <property type="match status" value="1"/>
</dbReference>
<dbReference type="GO" id="GO:0004066">
    <property type="term" value="F:asparagine synthase (glutamine-hydrolyzing) activity"/>
    <property type="evidence" value="ECO:0007669"/>
    <property type="project" value="UniProtKB-EC"/>
</dbReference>
<comment type="catalytic activity">
    <reaction evidence="3">
        <text>L-aspartate + L-glutamine + ATP + H2O = L-asparagine + L-glutamate + AMP + diphosphate + H(+)</text>
        <dbReference type="Rhea" id="RHEA:12228"/>
        <dbReference type="ChEBI" id="CHEBI:15377"/>
        <dbReference type="ChEBI" id="CHEBI:15378"/>
        <dbReference type="ChEBI" id="CHEBI:29985"/>
        <dbReference type="ChEBI" id="CHEBI:29991"/>
        <dbReference type="ChEBI" id="CHEBI:30616"/>
        <dbReference type="ChEBI" id="CHEBI:33019"/>
        <dbReference type="ChEBI" id="CHEBI:58048"/>
        <dbReference type="ChEBI" id="CHEBI:58359"/>
        <dbReference type="ChEBI" id="CHEBI:456215"/>
        <dbReference type="EC" id="6.3.5.4"/>
    </reaction>
</comment>
<sequence>MNQPRHWGREPFLILIGAKGSLPEQKTPLASWLDQKINLPQTRFTVGPLELLIFHKGPLLTDPGQNVHMLFSGRFYTPDRPGKHEELLDLGLAKGKTLAAALNGSFTLLFADHRAETVTMATDRINSRKVFHQKVGSLHFLASSIWLLPFWETKINETVLASMLANGAPLDTSTLLTGVKLLEKASIYTFEPDRLTRSRYLRFDLDNAYENENPGELKNELKNLIIQAVKRRIPQKSPLMLSLSGGYDATAILAALRYQLKVDKVKCFSYGYPPHKHGSDERIAARLASRAGYEHEICPSFEGDLTDIFEASALSGQGITRFCNEPTVFKALIQNGHSQDSVMMVGDEYMGWNDGKLITDKHVLHSLPICGLETLGWMRQHMEEDVFEGLKDLLEQRRAELIRECSSMINTHDRKDFLYLKQRIPHVILPWRQFFIEPYLQVDHPLLDHEILEFMSHVPTGLRRGKELFKRAAKSLAPSLFLGPRALGGTTLNYWQEALASPKGREEIEGLSQKSRGTLLDQYLGEDLPLKLYELTLAAYGNTKSGFGKSFRTRLKKWDLSPAKKYRSLKSPSARPVGPRVLLKRVLMLRLFLKTLERENTIKP</sequence>
<accession>A0A0D2GGD0</accession>
<dbReference type="SUPFAM" id="SSF52402">
    <property type="entry name" value="Adenine nucleotide alpha hydrolases-like"/>
    <property type="match status" value="1"/>
</dbReference>
<evidence type="ECO:0000313" key="6">
    <source>
        <dbReference type="Proteomes" id="UP000032233"/>
    </source>
</evidence>
<dbReference type="STRING" id="1429043.X474_12565"/>
<dbReference type="Proteomes" id="UP000032233">
    <property type="component" value="Unassembled WGS sequence"/>
</dbReference>
<dbReference type="InterPro" id="IPR001962">
    <property type="entry name" value="Asn_synthase"/>
</dbReference>
<dbReference type="InterPro" id="IPR051786">
    <property type="entry name" value="ASN_synthetase/amidase"/>
</dbReference>
<dbReference type="InterPro" id="IPR029055">
    <property type="entry name" value="Ntn_hydrolases_N"/>
</dbReference>
<protein>
    <recommendedName>
        <fullName evidence="2">asparagine synthase (glutamine-hydrolyzing)</fullName>
        <ecNumber evidence="2">6.3.5.4</ecNumber>
    </recommendedName>
</protein>
<dbReference type="InterPro" id="IPR014729">
    <property type="entry name" value="Rossmann-like_a/b/a_fold"/>
</dbReference>
<evidence type="ECO:0000313" key="5">
    <source>
        <dbReference type="EMBL" id="KIX13957.1"/>
    </source>
</evidence>
<dbReference type="PANTHER" id="PTHR43284">
    <property type="entry name" value="ASPARAGINE SYNTHETASE (GLUTAMINE-HYDROLYZING)"/>
    <property type="match status" value="1"/>
</dbReference>
<name>A0A0D2GGD0_9BACT</name>
<dbReference type="SUPFAM" id="SSF56235">
    <property type="entry name" value="N-terminal nucleophile aminohydrolases (Ntn hydrolases)"/>
    <property type="match status" value="1"/>
</dbReference>
<gene>
    <name evidence="5" type="ORF">X474_12565</name>
</gene>
<comment type="pathway">
    <text evidence="1">Amino-acid biosynthesis; L-asparagine biosynthesis; L-asparagine from L-aspartate (L-Gln route): step 1/1.</text>
</comment>